<evidence type="ECO:0000313" key="14">
    <source>
        <dbReference type="Proteomes" id="UP000239560"/>
    </source>
</evidence>
<name>A0A2T0A3Z3_RHOTO</name>
<dbReference type="OrthoDB" id="434092at2759"/>
<evidence type="ECO:0000256" key="3">
    <source>
        <dbReference type="ARBA" id="ARBA00022516"/>
    </source>
</evidence>
<dbReference type="InterPro" id="IPR030457">
    <property type="entry name" value="ELO_CS"/>
</dbReference>
<evidence type="ECO:0000256" key="9">
    <source>
        <dbReference type="ARBA" id="ARBA00023136"/>
    </source>
</evidence>
<comment type="catalytic activity">
    <reaction evidence="12">
        <text>an acyl-CoA + malonyl-CoA + H(+) = a 3-oxoacyl-CoA + CO2 + CoA</text>
        <dbReference type="Rhea" id="RHEA:50252"/>
        <dbReference type="ChEBI" id="CHEBI:15378"/>
        <dbReference type="ChEBI" id="CHEBI:16526"/>
        <dbReference type="ChEBI" id="CHEBI:57287"/>
        <dbReference type="ChEBI" id="CHEBI:57384"/>
        <dbReference type="ChEBI" id="CHEBI:58342"/>
        <dbReference type="ChEBI" id="CHEBI:90726"/>
    </reaction>
    <physiologicalReaction direction="left-to-right" evidence="12">
        <dbReference type="Rhea" id="RHEA:50253"/>
    </physiologicalReaction>
</comment>
<dbReference type="PROSITE" id="PS01188">
    <property type="entry name" value="ELO"/>
    <property type="match status" value="1"/>
</dbReference>
<proteinExistence type="inferred from homology"/>
<keyword evidence="8 12" id="KW-0443">Lipid metabolism</keyword>
<comment type="similarity">
    <text evidence="2 12">Belongs to the ELO family.</text>
</comment>
<keyword evidence="3 12" id="KW-0444">Lipid biosynthesis</keyword>
<feature type="transmembrane region" description="Helical" evidence="12">
    <location>
        <begin position="208"/>
        <end position="226"/>
    </location>
</feature>
<keyword evidence="4 12" id="KW-0808">Transferase</keyword>
<keyword evidence="7 12" id="KW-1133">Transmembrane helix</keyword>
<protein>
    <recommendedName>
        <fullName evidence="12">Elongation of fatty acids protein</fullName>
        <ecNumber evidence="12">2.3.1.-</ecNumber>
    </recommendedName>
</protein>
<dbReference type="GO" id="GO:0034626">
    <property type="term" value="P:fatty acid elongation, polyunsaturated fatty acid"/>
    <property type="evidence" value="ECO:0007669"/>
    <property type="project" value="TreeGrafter"/>
</dbReference>
<dbReference type="Proteomes" id="UP000239560">
    <property type="component" value="Unassembled WGS sequence"/>
</dbReference>
<evidence type="ECO:0000256" key="2">
    <source>
        <dbReference type="ARBA" id="ARBA00007263"/>
    </source>
</evidence>
<gene>
    <name evidence="13" type="ORF">AAT19DRAFT_16655</name>
</gene>
<dbReference type="EMBL" id="LCTV02000009">
    <property type="protein sequence ID" value="PRQ72731.1"/>
    <property type="molecule type" value="Genomic_DNA"/>
</dbReference>
<evidence type="ECO:0000256" key="12">
    <source>
        <dbReference type="RuleBase" id="RU361115"/>
    </source>
</evidence>
<feature type="transmembrane region" description="Helical" evidence="12">
    <location>
        <begin position="369"/>
        <end position="393"/>
    </location>
</feature>
<comment type="catalytic activity">
    <reaction evidence="11">
        <text>a very-long-chain acyl-CoA + malonyl-CoA + H(+) = a very-long-chain 3-oxoacyl-CoA + CO2 + CoA</text>
        <dbReference type="Rhea" id="RHEA:32727"/>
        <dbReference type="ChEBI" id="CHEBI:15378"/>
        <dbReference type="ChEBI" id="CHEBI:16526"/>
        <dbReference type="ChEBI" id="CHEBI:57287"/>
        <dbReference type="ChEBI" id="CHEBI:57384"/>
        <dbReference type="ChEBI" id="CHEBI:90725"/>
        <dbReference type="ChEBI" id="CHEBI:90736"/>
        <dbReference type="EC" id="2.3.1.199"/>
    </reaction>
</comment>
<dbReference type="GO" id="GO:0019367">
    <property type="term" value="P:fatty acid elongation, saturated fatty acid"/>
    <property type="evidence" value="ECO:0007669"/>
    <property type="project" value="TreeGrafter"/>
</dbReference>
<dbReference type="GO" id="GO:0034625">
    <property type="term" value="P:fatty acid elongation, monounsaturated fatty acid"/>
    <property type="evidence" value="ECO:0007669"/>
    <property type="project" value="TreeGrafter"/>
</dbReference>
<sequence length="460" mass="51188">MRALGLERDSAGRCSEGLHFPPFPRLDASLPARLWSWRASRGRLLSPRSPVQQVDTRSSYRAITVSRRSNHCLAASERSVVQLVTFSTPCGLASLASRALLDLAGQCCRCERNADPSEARRERASVQGTCLATSALAPPDARSSLAVSLPPSPCTQATLSTRSGPFTMVAPSPGPVYSLLHALPIPSLPRTIEHWIPGQTPLSTTPEVVIAVAVYLAVIFGGQALMRGSKPYRFKPLFMLHNFLLSTGSGLLLALMLEEIVPIIWKHGLFHAICANEAWTPRLETYYIFNYYFKYWELFDTVFLVVKKKPLQFLHVFHHTATAVLCYTQLNGRTSVSWVVITLNLFVHVLMYYYYFMTAAGYKIWWKKYLTTLQITQFVIDLFTVYFASYSYFAWTYARGSLPTLGSCAGTEGAAIFGCALLTSYLFLFIAFYQRTYKKAGQNKVDAAKGAAATVAKKTN</sequence>
<keyword evidence="9 12" id="KW-0472">Membrane</keyword>
<evidence type="ECO:0000256" key="4">
    <source>
        <dbReference type="ARBA" id="ARBA00022679"/>
    </source>
</evidence>
<evidence type="ECO:0000256" key="6">
    <source>
        <dbReference type="ARBA" id="ARBA00022832"/>
    </source>
</evidence>
<dbReference type="InterPro" id="IPR002076">
    <property type="entry name" value="ELO_fam"/>
</dbReference>
<evidence type="ECO:0000256" key="5">
    <source>
        <dbReference type="ARBA" id="ARBA00022692"/>
    </source>
</evidence>
<dbReference type="GO" id="GO:0005789">
    <property type="term" value="C:endoplasmic reticulum membrane"/>
    <property type="evidence" value="ECO:0007669"/>
    <property type="project" value="TreeGrafter"/>
</dbReference>
<keyword evidence="6 12" id="KW-0276">Fatty acid metabolism</keyword>
<organism evidence="13 14">
    <name type="scientific">Rhodotorula toruloides</name>
    <name type="common">Yeast</name>
    <name type="synonym">Rhodosporidium toruloides</name>
    <dbReference type="NCBI Taxonomy" id="5286"/>
    <lineage>
        <taxon>Eukaryota</taxon>
        <taxon>Fungi</taxon>
        <taxon>Dikarya</taxon>
        <taxon>Basidiomycota</taxon>
        <taxon>Pucciniomycotina</taxon>
        <taxon>Microbotryomycetes</taxon>
        <taxon>Sporidiobolales</taxon>
        <taxon>Sporidiobolaceae</taxon>
        <taxon>Rhodotorula</taxon>
    </lineage>
</organism>
<evidence type="ECO:0000256" key="10">
    <source>
        <dbReference type="ARBA" id="ARBA00023160"/>
    </source>
</evidence>
<dbReference type="PANTHER" id="PTHR11157:SF134">
    <property type="entry name" value="ELONGATION OF FATTY ACIDS PROTEIN 1-RELATED"/>
    <property type="match status" value="1"/>
</dbReference>
<dbReference type="Pfam" id="PF01151">
    <property type="entry name" value="ELO"/>
    <property type="match status" value="1"/>
</dbReference>
<dbReference type="GO" id="GO:0030148">
    <property type="term" value="P:sphingolipid biosynthetic process"/>
    <property type="evidence" value="ECO:0007669"/>
    <property type="project" value="TreeGrafter"/>
</dbReference>
<comment type="caution">
    <text evidence="13">The sequence shown here is derived from an EMBL/GenBank/DDBJ whole genome shotgun (WGS) entry which is preliminary data.</text>
</comment>
<feature type="transmembrane region" description="Helical" evidence="12">
    <location>
        <begin position="413"/>
        <end position="433"/>
    </location>
</feature>
<dbReference type="EC" id="2.3.1.-" evidence="12"/>
<dbReference type="PANTHER" id="PTHR11157">
    <property type="entry name" value="FATTY ACID ACYL TRANSFERASE-RELATED"/>
    <property type="match status" value="1"/>
</dbReference>
<dbReference type="GO" id="GO:0042761">
    <property type="term" value="P:very long-chain fatty acid biosynthetic process"/>
    <property type="evidence" value="ECO:0007669"/>
    <property type="project" value="TreeGrafter"/>
</dbReference>
<accession>A0A2T0A3Z3</accession>
<evidence type="ECO:0000256" key="1">
    <source>
        <dbReference type="ARBA" id="ARBA00004141"/>
    </source>
</evidence>
<comment type="subcellular location">
    <subcellularLocation>
        <location evidence="1">Membrane</location>
        <topology evidence="1">Multi-pass membrane protein</topology>
    </subcellularLocation>
</comment>
<evidence type="ECO:0000313" key="13">
    <source>
        <dbReference type="EMBL" id="PRQ72731.1"/>
    </source>
</evidence>
<keyword evidence="10 12" id="KW-0275">Fatty acid biosynthesis</keyword>
<dbReference type="GO" id="GO:0009922">
    <property type="term" value="F:fatty acid elongase activity"/>
    <property type="evidence" value="ECO:0007669"/>
    <property type="project" value="UniProtKB-EC"/>
</dbReference>
<evidence type="ECO:0000256" key="11">
    <source>
        <dbReference type="ARBA" id="ARBA00047375"/>
    </source>
</evidence>
<keyword evidence="5 12" id="KW-0812">Transmembrane</keyword>
<evidence type="ECO:0000256" key="7">
    <source>
        <dbReference type="ARBA" id="ARBA00022989"/>
    </source>
</evidence>
<feature type="transmembrane region" description="Helical" evidence="12">
    <location>
        <begin position="336"/>
        <end position="357"/>
    </location>
</feature>
<feature type="transmembrane region" description="Helical" evidence="12">
    <location>
        <begin position="238"/>
        <end position="257"/>
    </location>
</feature>
<reference evidence="13 14" key="1">
    <citation type="journal article" date="2018" name="Elife">
        <title>Functional genomics of lipid metabolism in the oleaginous yeast Rhodosporidium toruloides.</title>
        <authorList>
            <person name="Coradetti S.T."/>
            <person name="Pinel D."/>
            <person name="Geiselman G."/>
            <person name="Ito M."/>
            <person name="Mondo S."/>
            <person name="Reilly M.C."/>
            <person name="Cheng Y.F."/>
            <person name="Bauer S."/>
            <person name="Grigoriev I."/>
            <person name="Gladden J.M."/>
            <person name="Simmons B.A."/>
            <person name="Brem R."/>
            <person name="Arkin A.P."/>
            <person name="Skerker J.M."/>
        </authorList>
    </citation>
    <scope>NUCLEOTIDE SEQUENCE [LARGE SCALE GENOMIC DNA]</scope>
    <source>
        <strain evidence="13 14">NBRC 0880</strain>
    </source>
</reference>
<evidence type="ECO:0000256" key="8">
    <source>
        <dbReference type="ARBA" id="ARBA00023098"/>
    </source>
</evidence>
<dbReference type="AlphaFoldDB" id="A0A2T0A3Z3"/>